<dbReference type="SMART" id="SM00359">
    <property type="entry name" value="PUA"/>
    <property type="match status" value="1"/>
</dbReference>
<name>A0A0W0GI30_9CHLR</name>
<dbReference type="PANTHER" id="PTHR43654:SF1">
    <property type="entry name" value="ISOPENTENYL PHOSPHATE KINASE"/>
    <property type="match status" value="1"/>
</dbReference>
<proteinExistence type="inferred from homology"/>
<evidence type="ECO:0000259" key="9">
    <source>
        <dbReference type="SMART" id="SM00359"/>
    </source>
</evidence>
<dbReference type="PRINTS" id="PR00474">
    <property type="entry name" value="GLU5KINASE"/>
</dbReference>
<evidence type="ECO:0000313" key="11">
    <source>
        <dbReference type="Proteomes" id="UP000053947"/>
    </source>
</evidence>
<dbReference type="Proteomes" id="UP000053947">
    <property type="component" value="Unassembled WGS sequence"/>
</dbReference>
<evidence type="ECO:0000256" key="3">
    <source>
        <dbReference type="ARBA" id="ARBA00022650"/>
    </source>
</evidence>
<evidence type="ECO:0000256" key="8">
    <source>
        <dbReference type="HAMAP-Rule" id="MF_00456"/>
    </source>
</evidence>
<sequence length="372" mass="39172">MNEKPQYRRIVIKLGTNLLTGGTGKLDQTVMSGLVAQVAAVIRQGSQAIIVTSGAIAAGKEKLSAYKKHRDIPYKQVLAAVGQSRLMNVYEGLFAAHDLTVAQALLTRTDLSDRSGYLNARNTLLAIMELGVIAIVNENDVVAVDEIQEAKFGDNDSLSAMVANLVDADLLLILSDVNGLYTANPRTDPEARLIPVVERITAEIEALAGGAGSAAGTGGMITKIEAAKLATASGVHVIIASGRLDKVIEQIAVGGCPGTHFLPQAFPDARHRWLVSGLSTRGRVLIDEGAVRAVMKCSSLLPAGIKAVEGVFKRGDIVRLISPGGSQLGFGIVNYDAAEIDKIKGLHSDAIAGKLGHSYGDEIIHRNNLAVC</sequence>
<accession>A0A0W0GI30</accession>
<reference evidence="10 11" key="1">
    <citation type="submission" date="2015-06" db="EMBL/GenBank/DDBJ databases">
        <title>Genome sequence of the organohalide-respiring Dehalogenimonas alkenigignens type strain (IP3-3T).</title>
        <authorList>
            <person name="Key T.A."/>
            <person name="Richmond D.P."/>
            <person name="Bowman K.S."/>
            <person name="Cho Y.-J."/>
            <person name="Chun J."/>
            <person name="da Costa M.S."/>
            <person name="Rainey F.A."/>
            <person name="Moe W.M."/>
        </authorList>
    </citation>
    <scope>NUCLEOTIDE SEQUENCE [LARGE SCALE GENOMIC DNA]</scope>
    <source>
        <strain evidence="10 11">IP3-3</strain>
    </source>
</reference>
<keyword evidence="2 8" id="KW-0028">Amino-acid biosynthesis</keyword>
<dbReference type="PROSITE" id="PS00902">
    <property type="entry name" value="GLUTAMATE_5_KINASE"/>
    <property type="match status" value="1"/>
</dbReference>
<evidence type="ECO:0000256" key="2">
    <source>
        <dbReference type="ARBA" id="ARBA00022605"/>
    </source>
</evidence>
<dbReference type="Gene3D" id="3.40.1160.10">
    <property type="entry name" value="Acetylglutamate kinase-like"/>
    <property type="match status" value="1"/>
</dbReference>
<feature type="binding site" evidence="8">
    <location>
        <position position="140"/>
    </location>
    <ligand>
        <name>substrate</name>
    </ligand>
</feature>
<keyword evidence="11" id="KW-1185">Reference proteome</keyword>
<evidence type="ECO:0000256" key="1">
    <source>
        <dbReference type="ARBA" id="ARBA00022490"/>
    </source>
</evidence>
<feature type="binding site" evidence="8">
    <location>
        <position position="13"/>
    </location>
    <ligand>
        <name>ATP</name>
        <dbReference type="ChEBI" id="CHEBI:30616"/>
    </ligand>
</feature>
<feature type="binding site" evidence="8">
    <location>
        <begin position="175"/>
        <end position="176"/>
    </location>
    <ligand>
        <name>ATP</name>
        <dbReference type="ChEBI" id="CHEBI:30616"/>
    </ligand>
</feature>
<evidence type="ECO:0000256" key="7">
    <source>
        <dbReference type="ARBA" id="ARBA00022840"/>
    </source>
</evidence>
<comment type="catalytic activity">
    <reaction evidence="8">
        <text>L-glutamate + ATP = L-glutamyl 5-phosphate + ADP</text>
        <dbReference type="Rhea" id="RHEA:14877"/>
        <dbReference type="ChEBI" id="CHEBI:29985"/>
        <dbReference type="ChEBI" id="CHEBI:30616"/>
        <dbReference type="ChEBI" id="CHEBI:58274"/>
        <dbReference type="ChEBI" id="CHEBI:456216"/>
        <dbReference type="EC" id="2.7.2.11"/>
    </reaction>
</comment>
<keyword evidence="5 8" id="KW-0547">Nucleotide-binding</keyword>
<dbReference type="GO" id="GO:0004349">
    <property type="term" value="F:glutamate 5-kinase activity"/>
    <property type="evidence" value="ECO:0007669"/>
    <property type="project" value="UniProtKB-UniRule"/>
</dbReference>
<dbReference type="CDD" id="cd04242">
    <property type="entry name" value="AAK_G5K_ProB"/>
    <property type="match status" value="1"/>
</dbReference>
<dbReference type="PROSITE" id="PS50890">
    <property type="entry name" value="PUA"/>
    <property type="match status" value="1"/>
</dbReference>
<dbReference type="EMBL" id="LFDV01000002">
    <property type="protein sequence ID" value="KTB48190.1"/>
    <property type="molecule type" value="Genomic_DNA"/>
</dbReference>
<dbReference type="InterPro" id="IPR001048">
    <property type="entry name" value="Asp/Glu/Uridylate_kinase"/>
</dbReference>
<dbReference type="HAMAP" id="MF_00456">
    <property type="entry name" value="ProB"/>
    <property type="match status" value="1"/>
</dbReference>
<dbReference type="InterPro" id="IPR019797">
    <property type="entry name" value="Glutamate_5-kinase_CS"/>
</dbReference>
<evidence type="ECO:0000256" key="5">
    <source>
        <dbReference type="ARBA" id="ARBA00022741"/>
    </source>
</evidence>
<dbReference type="Pfam" id="PF01472">
    <property type="entry name" value="PUA"/>
    <property type="match status" value="1"/>
</dbReference>
<dbReference type="InterPro" id="IPR011529">
    <property type="entry name" value="Glu_5kinase"/>
</dbReference>
<gene>
    <name evidence="8" type="primary">proB</name>
    <name evidence="10" type="ORF">DEALK_10350</name>
</gene>
<evidence type="ECO:0000256" key="6">
    <source>
        <dbReference type="ARBA" id="ARBA00022777"/>
    </source>
</evidence>
<organism evidence="10 11">
    <name type="scientific">Dehalogenimonas alkenigignens</name>
    <dbReference type="NCBI Taxonomy" id="1217799"/>
    <lineage>
        <taxon>Bacteria</taxon>
        <taxon>Bacillati</taxon>
        <taxon>Chloroflexota</taxon>
        <taxon>Dehalococcoidia</taxon>
        <taxon>Dehalococcoidales</taxon>
        <taxon>Dehalococcoidaceae</taxon>
        <taxon>Dehalogenimonas</taxon>
    </lineage>
</organism>
<feature type="binding site" evidence="8">
    <location>
        <position position="155"/>
    </location>
    <ligand>
        <name>substrate</name>
    </ligand>
</feature>
<dbReference type="SUPFAM" id="SSF53633">
    <property type="entry name" value="Carbamate kinase-like"/>
    <property type="match status" value="1"/>
</dbReference>
<dbReference type="InterPro" id="IPR036393">
    <property type="entry name" value="AceGlu_kinase-like_sf"/>
</dbReference>
<comment type="function">
    <text evidence="8">Catalyzes the transfer of a phosphate group to glutamate to form L-glutamate 5-phosphate.</text>
</comment>
<protein>
    <recommendedName>
        <fullName evidence="8">Glutamate 5-kinase</fullName>
        <ecNumber evidence="8">2.7.2.11</ecNumber>
    </recommendedName>
    <alternativeName>
        <fullName evidence="8">Gamma-glutamyl kinase</fullName>
        <shortName evidence="8">GK</shortName>
    </alternativeName>
</protein>
<dbReference type="InterPro" id="IPR036974">
    <property type="entry name" value="PUA_sf"/>
</dbReference>
<dbReference type="FunFam" id="3.40.1160.10:FF:000018">
    <property type="entry name" value="Glutamate 5-kinase"/>
    <property type="match status" value="1"/>
</dbReference>
<dbReference type="STRING" id="1217799.DEALK_10350"/>
<evidence type="ECO:0000313" key="10">
    <source>
        <dbReference type="EMBL" id="KTB48190.1"/>
    </source>
</evidence>
<keyword evidence="6 8" id="KW-0418">Kinase</keyword>
<dbReference type="GO" id="GO:0003723">
    <property type="term" value="F:RNA binding"/>
    <property type="evidence" value="ECO:0007669"/>
    <property type="project" value="InterPro"/>
</dbReference>
<comment type="pathway">
    <text evidence="8">Amino-acid biosynthesis; L-proline biosynthesis; L-glutamate 5-semialdehyde from L-glutamate: step 1/2.</text>
</comment>
<dbReference type="InterPro" id="IPR002478">
    <property type="entry name" value="PUA"/>
</dbReference>
<dbReference type="NCBIfam" id="TIGR01027">
    <property type="entry name" value="proB"/>
    <property type="match status" value="1"/>
</dbReference>
<dbReference type="GO" id="GO:0055129">
    <property type="term" value="P:L-proline biosynthetic process"/>
    <property type="evidence" value="ECO:0007669"/>
    <property type="project" value="UniProtKB-UniRule"/>
</dbReference>
<dbReference type="Gene3D" id="2.30.130.10">
    <property type="entry name" value="PUA domain"/>
    <property type="match status" value="1"/>
</dbReference>
<dbReference type="PIRSF" id="PIRSF000729">
    <property type="entry name" value="GK"/>
    <property type="match status" value="1"/>
</dbReference>
<dbReference type="GO" id="GO:0005524">
    <property type="term" value="F:ATP binding"/>
    <property type="evidence" value="ECO:0007669"/>
    <property type="project" value="UniProtKB-KW"/>
</dbReference>
<dbReference type="EC" id="2.7.2.11" evidence="8"/>
<comment type="caution">
    <text evidence="10">The sequence shown here is derived from an EMBL/GenBank/DDBJ whole genome shotgun (WGS) entry which is preliminary data.</text>
</comment>
<dbReference type="InterPro" id="IPR005715">
    <property type="entry name" value="Glu_5kinase/COase_Synthase"/>
</dbReference>
<feature type="binding site" evidence="8">
    <location>
        <position position="53"/>
    </location>
    <ligand>
        <name>substrate</name>
    </ligand>
</feature>
<dbReference type="RefSeq" id="WP_058439215.1">
    <property type="nucleotide sequence ID" value="NZ_KQ758903.1"/>
</dbReference>
<dbReference type="InterPro" id="IPR001057">
    <property type="entry name" value="Glu/AcGlu_kinase"/>
</dbReference>
<dbReference type="PATRIC" id="fig|1217799.6.peg.1065"/>
<dbReference type="AlphaFoldDB" id="A0A0W0GI30"/>
<dbReference type="Pfam" id="PF00696">
    <property type="entry name" value="AA_kinase"/>
    <property type="match status" value="1"/>
</dbReference>
<dbReference type="PANTHER" id="PTHR43654">
    <property type="entry name" value="GLUTAMATE 5-KINASE"/>
    <property type="match status" value="1"/>
</dbReference>
<comment type="similarity">
    <text evidence="8">Belongs to the glutamate 5-kinase family.</text>
</comment>
<feature type="domain" description="PUA" evidence="9">
    <location>
        <begin position="282"/>
        <end position="360"/>
    </location>
</feature>
<dbReference type="CDD" id="cd21157">
    <property type="entry name" value="PUA_G5K"/>
    <property type="match status" value="1"/>
</dbReference>
<dbReference type="OrthoDB" id="9804434at2"/>
<dbReference type="InterPro" id="IPR041739">
    <property type="entry name" value="G5K_ProB"/>
</dbReference>
<dbReference type="UniPathway" id="UPA00098">
    <property type="reaction ID" value="UER00359"/>
</dbReference>
<dbReference type="InterPro" id="IPR015947">
    <property type="entry name" value="PUA-like_sf"/>
</dbReference>
<comment type="subcellular location">
    <subcellularLocation>
        <location evidence="8">Cytoplasm</location>
    </subcellularLocation>
</comment>
<keyword evidence="1 8" id="KW-0963">Cytoplasm</keyword>
<keyword evidence="4 8" id="KW-0808">Transferase</keyword>
<feature type="binding site" evidence="8">
    <location>
        <begin position="217"/>
        <end position="223"/>
    </location>
    <ligand>
        <name>ATP</name>
        <dbReference type="ChEBI" id="CHEBI:30616"/>
    </ligand>
</feature>
<keyword evidence="7 8" id="KW-0067">ATP-binding</keyword>
<dbReference type="GO" id="GO:0005829">
    <property type="term" value="C:cytosol"/>
    <property type="evidence" value="ECO:0007669"/>
    <property type="project" value="TreeGrafter"/>
</dbReference>
<dbReference type="SUPFAM" id="SSF88697">
    <property type="entry name" value="PUA domain-like"/>
    <property type="match status" value="1"/>
</dbReference>
<keyword evidence="3 8" id="KW-0641">Proline biosynthesis</keyword>
<evidence type="ECO:0000256" key="4">
    <source>
        <dbReference type="ARBA" id="ARBA00022679"/>
    </source>
</evidence>